<dbReference type="InterPro" id="IPR007422">
    <property type="entry name" value="Peptidase_Prp"/>
</dbReference>
<evidence type="ECO:0000256" key="2">
    <source>
        <dbReference type="ARBA" id="ARBA00022670"/>
    </source>
</evidence>
<dbReference type="RefSeq" id="WP_073537938.1">
    <property type="nucleotide sequence ID" value="NZ_CP018335.1"/>
</dbReference>
<dbReference type="GO" id="GO:0006508">
    <property type="term" value="P:proteolysis"/>
    <property type="evidence" value="ECO:0007669"/>
    <property type="project" value="UniProtKB-KW"/>
</dbReference>
<proteinExistence type="inferred from homology"/>
<keyword evidence="1" id="KW-0690">Ribosome biogenesis</keyword>
<dbReference type="Proteomes" id="UP000184604">
    <property type="component" value="Chromosome"/>
</dbReference>
<dbReference type="PANTHER" id="PTHR39178">
    <property type="entry name" value="HYPOTHETICAL RIBOSOME-ASSOCIATED PROTEIN"/>
    <property type="match status" value="1"/>
</dbReference>
<dbReference type="GO" id="GO:0008234">
    <property type="term" value="F:cysteine-type peptidase activity"/>
    <property type="evidence" value="ECO:0007669"/>
    <property type="project" value="UniProtKB-KW"/>
</dbReference>
<keyword evidence="3" id="KW-0378">Hydrolase</keyword>
<dbReference type="SUPFAM" id="SSF118010">
    <property type="entry name" value="TM1457-like"/>
    <property type="match status" value="1"/>
</dbReference>
<dbReference type="PANTHER" id="PTHR39178:SF1">
    <property type="entry name" value="RIBOSOMAL-PROCESSING CYSTEINE PROTEASE PRP"/>
    <property type="match status" value="1"/>
</dbReference>
<reference evidence="7 8" key="1">
    <citation type="submission" date="2016-12" db="EMBL/GenBank/DDBJ databases">
        <title>Complete genome sequence of Clostridium kluyveri JZZ isolated from the pit mud of a Chinese flavor liquor-making factory.</title>
        <authorList>
            <person name="Wang Y."/>
        </authorList>
    </citation>
    <scope>NUCLEOTIDE SEQUENCE [LARGE SCALE GENOMIC DNA]</scope>
    <source>
        <strain evidence="7 8">JZZ</strain>
    </source>
</reference>
<dbReference type="Pfam" id="PF04327">
    <property type="entry name" value="Peptidase_Prp"/>
    <property type="match status" value="1"/>
</dbReference>
<dbReference type="OrthoDB" id="48998at2"/>
<accession>A0A1L5F5H3</accession>
<evidence type="ECO:0000256" key="1">
    <source>
        <dbReference type="ARBA" id="ARBA00022517"/>
    </source>
</evidence>
<organism evidence="7 8">
    <name type="scientific">Clostridium kluyveri</name>
    <dbReference type="NCBI Taxonomy" id="1534"/>
    <lineage>
        <taxon>Bacteria</taxon>
        <taxon>Bacillati</taxon>
        <taxon>Bacillota</taxon>
        <taxon>Clostridia</taxon>
        <taxon>Eubacteriales</taxon>
        <taxon>Clostridiaceae</taxon>
        <taxon>Clostridium</taxon>
    </lineage>
</organism>
<evidence type="ECO:0000256" key="5">
    <source>
        <dbReference type="ARBA" id="ARBA00044503"/>
    </source>
</evidence>
<evidence type="ECO:0000256" key="4">
    <source>
        <dbReference type="ARBA" id="ARBA00022807"/>
    </source>
</evidence>
<evidence type="ECO:0000256" key="3">
    <source>
        <dbReference type="ARBA" id="ARBA00022801"/>
    </source>
</evidence>
<keyword evidence="2" id="KW-0645">Protease</keyword>
<keyword evidence="4" id="KW-0788">Thiol protease</keyword>
<keyword evidence="7" id="KW-0689">Ribosomal protein</keyword>
<comment type="similarity">
    <text evidence="5">Belongs to the Prp family.</text>
</comment>
<dbReference type="GO" id="GO:0005840">
    <property type="term" value="C:ribosome"/>
    <property type="evidence" value="ECO:0007669"/>
    <property type="project" value="UniProtKB-KW"/>
</dbReference>
<dbReference type="EMBL" id="CP018335">
    <property type="protein sequence ID" value="APM38261.1"/>
    <property type="molecule type" value="Genomic_DNA"/>
</dbReference>
<dbReference type="AlphaFoldDB" id="A0A1L5F5H3"/>
<protein>
    <recommendedName>
        <fullName evidence="6">Ribosomal processing cysteine protease Prp</fullName>
    </recommendedName>
</protein>
<dbReference type="GO" id="GO:0042254">
    <property type="term" value="P:ribosome biogenesis"/>
    <property type="evidence" value="ECO:0007669"/>
    <property type="project" value="UniProtKB-KW"/>
</dbReference>
<dbReference type="CDD" id="cd16332">
    <property type="entry name" value="Prp-like"/>
    <property type="match status" value="1"/>
</dbReference>
<sequence>MIEAVFNKKSDNLVSVIIKGHAESVEQGYDMVCSAVSAISQSILIGITEVLKLNIKYSLEDGFLSFSLDGIDENDILKCQVLMKTMLLGLKSIEISFSEYIVVKEVEEV</sequence>
<dbReference type="Gene3D" id="3.30.70.1490">
    <property type="entry name" value="Cysteine protease Prp"/>
    <property type="match status" value="1"/>
</dbReference>
<dbReference type="InterPro" id="IPR036764">
    <property type="entry name" value="Peptidase_Prp_sf"/>
</dbReference>
<name>A0A1L5F5H3_CLOKL</name>
<keyword evidence="7" id="KW-0687">Ribonucleoprotein</keyword>
<evidence type="ECO:0000313" key="8">
    <source>
        <dbReference type="Proteomes" id="UP000184604"/>
    </source>
</evidence>
<dbReference type="NCBIfam" id="NF011127">
    <property type="entry name" value="PRK14553.1-7"/>
    <property type="match status" value="1"/>
</dbReference>
<evidence type="ECO:0000313" key="7">
    <source>
        <dbReference type="EMBL" id="APM38261.1"/>
    </source>
</evidence>
<evidence type="ECO:0000256" key="6">
    <source>
        <dbReference type="ARBA" id="ARBA00044538"/>
    </source>
</evidence>
<gene>
    <name evidence="7" type="ORF">BS101_05655</name>
</gene>